<feature type="chain" id="PRO_5025633500" description="Secreted protein" evidence="1">
    <location>
        <begin position="26"/>
        <end position="192"/>
    </location>
</feature>
<dbReference type="AlphaFoldDB" id="A0A6A6DND6"/>
<keyword evidence="3" id="KW-1185">Reference proteome</keyword>
<feature type="signal peptide" evidence="1">
    <location>
        <begin position="1"/>
        <end position="25"/>
    </location>
</feature>
<keyword evidence="1" id="KW-0732">Signal</keyword>
<accession>A0A6A6DND6</accession>
<dbReference type="EMBL" id="ML994657">
    <property type="protein sequence ID" value="KAF2180513.1"/>
    <property type="molecule type" value="Genomic_DNA"/>
</dbReference>
<sequence>MDWGFSFLVFRYSFGLGLLWGLRSGSPIEASTRISKGTLQVSSASGVVPPPVLRLWHRMWLQASRAKILCDSAGIHRSADTPRRGILTPTFTPRRHSITHIITVHSFCGHPTHPAECNMNQIRFHGCRISSRTRLVSNPHFLRDSPHVQTLDILQHINPRAAKLPHYSFPTAHLYALKFQIVLQNPLHPKPE</sequence>
<proteinExistence type="predicted"/>
<gene>
    <name evidence="2" type="ORF">K469DRAFT_273128</name>
</gene>
<protein>
    <recommendedName>
        <fullName evidence="4">Secreted protein</fullName>
    </recommendedName>
</protein>
<organism evidence="2 3">
    <name type="scientific">Zopfia rhizophila CBS 207.26</name>
    <dbReference type="NCBI Taxonomy" id="1314779"/>
    <lineage>
        <taxon>Eukaryota</taxon>
        <taxon>Fungi</taxon>
        <taxon>Dikarya</taxon>
        <taxon>Ascomycota</taxon>
        <taxon>Pezizomycotina</taxon>
        <taxon>Dothideomycetes</taxon>
        <taxon>Dothideomycetes incertae sedis</taxon>
        <taxon>Zopfiaceae</taxon>
        <taxon>Zopfia</taxon>
    </lineage>
</organism>
<evidence type="ECO:0000256" key="1">
    <source>
        <dbReference type="SAM" id="SignalP"/>
    </source>
</evidence>
<name>A0A6A6DND6_9PEZI</name>
<dbReference type="Proteomes" id="UP000800200">
    <property type="component" value="Unassembled WGS sequence"/>
</dbReference>
<evidence type="ECO:0000313" key="2">
    <source>
        <dbReference type="EMBL" id="KAF2180513.1"/>
    </source>
</evidence>
<evidence type="ECO:0000313" key="3">
    <source>
        <dbReference type="Proteomes" id="UP000800200"/>
    </source>
</evidence>
<reference evidence="2" key="1">
    <citation type="journal article" date="2020" name="Stud. Mycol.">
        <title>101 Dothideomycetes genomes: a test case for predicting lifestyles and emergence of pathogens.</title>
        <authorList>
            <person name="Haridas S."/>
            <person name="Albert R."/>
            <person name="Binder M."/>
            <person name="Bloem J."/>
            <person name="Labutti K."/>
            <person name="Salamov A."/>
            <person name="Andreopoulos B."/>
            <person name="Baker S."/>
            <person name="Barry K."/>
            <person name="Bills G."/>
            <person name="Bluhm B."/>
            <person name="Cannon C."/>
            <person name="Castanera R."/>
            <person name="Culley D."/>
            <person name="Daum C."/>
            <person name="Ezra D."/>
            <person name="Gonzalez J."/>
            <person name="Henrissat B."/>
            <person name="Kuo A."/>
            <person name="Liang C."/>
            <person name="Lipzen A."/>
            <person name="Lutzoni F."/>
            <person name="Magnuson J."/>
            <person name="Mondo S."/>
            <person name="Nolan M."/>
            <person name="Ohm R."/>
            <person name="Pangilinan J."/>
            <person name="Park H.-J."/>
            <person name="Ramirez L."/>
            <person name="Alfaro M."/>
            <person name="Sun H."/>
            <person name="Tritt A."/>
            <person name="Yoshinaga Y."/>
            <person name="Zwiers L.-H."/>
            <person name="Turgeon B."/>
            <person name="Goodwin S."/>
            <person name="Spatafora J."/>
            <person name="Crous P."/>
            <person name="Grigoriev I."/>
        </authorList>
    </citation>
    <scope>NUCLEOTIDE SEQUENCE</scope>
    <source>
        <strain evidence="2">CBS 207.26</strain>
    </source>
</reference>
<evidence type="ECO:0008006" key="4">
    <source>
        <dbReference type="Google" id="ProtNLM"/>
    </source>
</evidence>